<dbReference type="Proteomes" id="UP001196413">
    <property type="component" value="Unassembled WGS sequence"/>
</dbReference>
<gene>
    <name evidence="2" type="ORF">KIN20_022531</name>
</gene>
<feature type="compositionally biased region" description="Basic residues" evidence="1">
    <location>
        <begin position="1"/>
        <end position="18"/>
    </location>
</feature>
<evidence type="ECO:0000256" key="1">
    <source>
        <dbReference type="SAM" id="MobiDB-lite"/>
    </source>
</evidence>
<accession>A0AAD5MVN0</accession>
<keyword evidence="3" id="KW-1185">Reference proteome</keyword>
<dbReference type="AlphaFoldDB" id="A0AAD5MVN0"/>
<organism evidence="2 3">
    <name type="scientific">Parelaphostrongylus tenuis</name>
    <name type="common">Meningeal worm</name>
    <dbReference type="NCBI Taxonomy" id="148309"/>
    <lineage>
        <taxon>Eukaryota</taxon>
        <taxon>Metazoa</taxon>
        <taxon>Ecdysozoa</taxon>
        <taxon>Nematoda</taxon>
        <taxon>Chromadorea</taxon>
        <taxon>Rhabditida</taxon>
        <taxon>Rhabditina</taxon>
        <taxon>Rhabditomorpha</taxon>
        <taxon>Strongyloidea</taxon>
        <taxon>Metastrongylidae</taxon>
        <taxon>Parelaphostrongylus</taxon>
    </lineage>
</organism>
<feature type="region of interest" description="Disordered" evidence="1">
    <location>
        <begin position="65"/>
        <end position="106"/>
    </location>
</feature>
<evidence type="ECO:0000313" key="3">
    <source>
        <dbReference type="Proteomes" id="UP001196413"/>
    </source>
</evidence>
<feature type="compositionally biased region" description="Basic residues" evidence="1">
    <location>
        <begin position="82"/>
        <end position="99"/>
    </location>
</feature>
<reference evidence="2" key="1">
    <citation type="submission" date="2021-06" db="EMBL/GenBank/DDBJ databases">
        <title>Parelaphostrongylus tenuis whole genome reference sequence.</title>
        <authorList>
            <person name="Garwood T.J."/>
            <person name="Larsen P.A."/>
            <person name="Fountain-Jones N.M."/>
            <person name="Garbe J.R."/>
            <person name="Macchietto M.G."/>
            <person name="Kania S.A."/>
            <person name="Gerhold R.W."/>
            <person name="Richards J.E."/>
            <person name="Wolf T.M."/>
        </authorList>
    </citation>
    <scope>NUCLEOTIDE SEQUENCE</scope>
    <source>
        <strain evidence="2">MNPRO001-30</strain>
        <tissue evidence="2">Meninges</tissue>
    </source>
</reference>
<name>A0AAD5MVN0_PARTN</name>
<feature type="region of interest" description="Disordered" evidence="1">
    <location>
        <begin position="1"/>
        <end position="28"/>
    </location>
</feature>
<dbReference type="EMBL" id="JAHQIW010004548">
    <property type="protein sequence ID" value="KAJ1362838.1"/>
    <property type="molecule type" value="Genomic_DNA"/>
</dbReference>
<sequence length="152" mass="17178">MTRRRHITAHASSRRHRSSSAVSGRPPTSLAYSRVTISFECTSHWRSPLDRFLSGDSARASLQYDEEIAGENQQGRENRAPMTRRRHITAHASSRRHRSSSASPRYDSYREIRLAPACNMTRKLPEGTCYNCPSTIPEGAVRRHAQGKLACK</sequence>
<comment type="caution">
    <text evidence="2">The sequence shown here is derived from an EMBL/GenBank/DDBJ whole genome shotgun (WGS) entry which is preliminary data.</text>
</comment>
<evidence type="ECO:0000313" key="2">
    <source>
        <dbReference type="EMBL" id="KAJ1362838.1"/>
    </source>
</evidence>
<protein>
    <submittedName>
        <fullName evidence="2">Uncharacterized protein</fullName>
    </submittedName>
</protein>
<proteinExistence type="predicted"/>